<evidence type="ECO:0000313" key="1">
    <source>
        <dbReference type="EMBL" id="CAG8734236.1"/>
    </source>
</evidence>
<evidence type="ECO:0000313" key="2">
    <source>
        <dbReference type="Proteomes" id="UP000789375"/>
    </source>
</evidence>
<sequence length="61" mass="7141">LLKAVDVLSNEEFQILFDSLEHEITKALESFQKYFYHVILQKPWISPPSDLELRNCSGFGR</sequence>
<protein>
    <submittedName>
        <fullName evidence="1">14998_t:CDS:1</fullName>
    </submittedName>
</protein>
<dbReference type="Proteomes" id="UP000789375">
    <property type="component" value="Unassembled WGS sequence"/>
</dbReference>
<comment type="caution">
    <text evidence="1">The sequence shown here is derived from an EMBL/GenBank/DDBJ whole genome shotgun (WGS) entry which is preliminary data.</text>
</comment>
<feature type="non-terminal residue" evidence="1">
    <location>
        <position position="61"/>
    </location>
</feature>
<dbReference type="EMBL" id="CAJVPP010018015">
    <property type="protein sequence ID" value="CAG8734236.1"/>
    <property type="molecule type" value="Genomic_DNA"/>
</dbReference>
<gene>
    <name evidence="1" type="ORF">FMOSSE_LOCUS15803</name>
</gene>
<proteinExistence type="predicted"/>
<reference evidence="1" key="1">
    <citation type="submission" date="2021-06" db="EMBL/GenBank/DDBJ databases">
        <authorList>
            <person name="Kallberg Y."/>
            <person name="Tangrot J."/>
            <person name="Rosling A."/>
        </authorList>
    </citation>
    <scope>NUCLEOTIDE SEQUENCE</scope>
    <source>
        <strain evidence="1">87-6 pot B 2015</strain>
    </source>
</reference>
<accession>A0A9N9IG32</accession>
<keyword evidence="2" id="KW-1185">Reference proteome</keyword>
<dbReference type="AlphaFoldDB" id="A0A9N9IG32"/>
<name>A0A9N9IG32_FUNMO</name>
<organism evidence="1 2">
    <name type="scientific">Funneliformis mosseae</name>
    <name type="common">Endomycorrhizal fungus</name>
    <name type="synonym">Glomus mosseae</name>
    <dbReference type="NCBI Taxonomy" id="27381"/>
    <lineage>
        <taxon>Eukaryota</taxon>
        <taxon>Fungi</taxon>
        <taxon>Fungi incertae sedis</taxon>
        <taxon>Mucoromycota</taxon>
        <taxon>Glomeromycotina</taxon>
        <taxon>Glomeromycetes</taxon>
        <taxon>Glomerales</taxon>
        <taxon>Glomeraceae</taxon>
        <taxon>Funneliformis</taxon>
    </lineage>
</organism>